<feature type="domain" description="CCHC-type" evidence="3">
    <location>
        <begin position="360"/>
        <end position="375"/>
    </location>
</feature>
<dbReference type="SMART" id="SM00343">
    <property type="entry name" value="ZnF_C2HC"/>
    <property type="match status" value="2"/>
</dbReference>
<name>A0A4C1W0I7_EUMVA</name>
<accession>A0A4C1W0I7</accession>
<organism evidence="4 5">
    <name type="scientific">Eumeta variegata</name>
    <name type="common">Bagworm moth</name>
    <name type="synonym">Eumeta japonica</name>
    <dbReference type="NCBI Taxonomy" id="151549"/>
    <lineage>
        <taxon>Eukaryota</taxon>
        <taxon>Metazoa</taxon>
        <taxon>Ecdysozoa</taxon>
        <taxon>Arthropoda</taxon>
        <taxon>Hexapoda</taxon>
        <taxon>Insecta</taxon>
        <taxon>Pterygota</taxon>
        <taxon>Neoptera</taxon>
        <taxon>Endopterygota</taxon>
        <taxon>Lepidoptera</taxon>
        <taxon>Glossata</taxon>
        <taxon>Ditrysia</taxon>
        <taxon>Tineoidea</taxon>
        <taxon>Psychidae</taxon>
        <taxon>Oiketicinae</taxon>
        <taxon>Eumeta</taxon>
    </lineage>
</organism>
<dbReference type="InterPro" id="IPR001878">
    <property type="entry name" value="Znf_CCHC"/>
</dbReference>
<evidence type="ECO:0000313" key="4">
    <source>
        <dbReference type="EMBL" id="GBP44072.1"/>
    </source>
</evidence>
<comment type="caution">
    <text evidence="4">The sequence shown here is derived from an EMBL/GenBank/DDBJ whole genome shotgun (WGS) entry which is preliminary data.</text>
</comment>
<dbReference type="Gene3D" id="4.10.60.10">
    <property type="entry name" value="Zinc finger, CCHC-type"/>
    <property type="match status" value="1"/>
</dbReference>
<evidence type="ECO:0000256" key="1">
    <source>
        <dbReference type="PROSITE-ProRule" id="PRU00047"/>
    </source>
</evidence>
<dbReference type="PANTHER" id="PTHR46888">
    <property type="entry name" value="ZINC KNUCKLE DOMAINCONTAINING PROTEIN-RELATED"/>
    <property type="match status" value="1"/>
</dbReference>
<protein>
    <recommendedName>
        <fullName evidence="3">CCHC-type domain-containing protein</fullName>
    </recommendedName>
</protein>
<sequence>MPRSTSRGRSRHRRNGSRVRDSSRSRDRHLRGRSRRRSYTRSTYRDRTPYYRRRYRYRSRRYPSTDRSSDRSVRRSRTVSRRSRHRTPRRYSRDDSARRIVRRPPSPHTPPLVVPQPTRENDVHCEGNNMQSIRVCADQTKRAIDSVGRYSEASTLAHAIIDAVKSVQPVRSHNYFVSFDPTINNIDDWCEEVDRAKNANGWSDHECLSRVANCLRGDAKTWICEWVTNDRTWSNFKLEFKPLCPVKLDFANILYDAMSNTSDKYTTYAEYARRALLRLRIVQGLSDELRTLIVIRSIDNTQIRAAAADAGLTTDNIVTFLSIYTKASRNRESRALPKVPPPAPKARHQPAPSNHVNINCFTCGQRGHRRRDCPKRPRLPTDSNANSNKPSYSNHRNDQCTFCKKPGHSEDKCFAKNRSELRNERSVNLCKEPSNYSQSNDITTAVVYGVPMDVLIDSGALNVSLVSTAVLEQSFVPT</sequence>
<dbReference type="EMBL" id="BGZK01000446">
    <property type="protein sequence ID" value="GBP44072.1"/>
    <property type="molecule type" value="Genomic_DNA"/>
</dbReference>
<dbReference type="GO" id="GO:0008270">
    <property type="term" value="F:zinc ion binding"/>
    <property type="evidence" value="ECO:0007669"/>
    <property type="project" value="UniProtKB-KW"/>
</dbReference>
<feature type="region of interest" description="Disordered" evidence="2">
    <location>
        <begin position="365"/>
        <end position="397"/>
    </location>
</feature>
<dbReference type="PROSITE" id="PS50158">
    <property type="entry name" value="ZF_CCHC"/>
    <property type="match status" value="1"/>
</dbReference>
<feature type="compositionally biased region" description="Basic and acidic residues" evidence="2">
    <location>
        <begin position="63"/>
        <end position="73"/>
    </location>
</feature>
<feature type="compositionally biased region" description="Basic residues" evidence="2">
    <location>
        <begin position="74"/>
        <end position="90"/>
    </location>
</feature>
<keyword evidence="5" id="KW-1185">Reference proteome</keyword>
<keyword evidence="1" id="KW-0863">Zinc-finger</keyword>
<dbReference type="Proteomes" id="UP000299102">
    <property type="component" value="Unassembled WGS sequence"/>
</dbReference>
<feature type="compositionally biased region" description="Basic residues" evidence="2">
    <location>
        <begin position="366"/>
        <end position="378"/>
    </location>
</feature>
<feature type="compositionally biased region" description="Pro residues" evidence="2">
    <location>
        <begin position="104"/>
        <end position="114"/>
    </location>
</feature>
<reference evidence="4 5" key="1">
    <citation type="journal article" date="2019" name="Commun. Biol.">
        <title>The bagworm genome reveals a unique fibroin gene that provides high tensile strength.</title>
        <authorList>
            <person name="Kono N."/>
            <person name="Nakamura H."/>
            <person name="Ohtoshi R."/>
            <person name="Tomita M."/>
            <person name="Numata K."/>
            <person name="Arakawa K."/>
        </authorList>
    </citation>
    <scope>NUCLEOTIDE SEQUENCE [LARGE SCALE GENOMIC DNA]</scope>
</reference>
<gene>
    <name evidence="4" type="ORF">EVAR_85226_1</name>
</gene>
<feature type="region of interest" description="Disordered" evidence="2">
    <location>
        <begin position="1"/>
        <end position="119"/>
    </location>
</feature>
<dbReference type="GO" id="GO:0003676">
    <property type="term" value="F:nucleic acid binding"/>
    <property type="evidence" value="ECO:0007669"/>
    <property type="project" value="InterPro"/>
</dbReference>
<evidence type="ECO:0000256" key="2">
    <source>
        <dbReference type="SAM" id="MobiDB-lite"/>
    </source>
</evidence>
<dbReference type="AlphaFoldDB" id="A0A4C1W0I7"/>
<feature type="region of interest" description="Disordered" evidence="2">
    <location>
        <begin position="331"/>
        <end position="353"/>
    </location>
</feature>
<feature type="compositionally biased region" description="Polar residues" evidence="2">
    <location>
        <begin position="381"/>
        <end position="394"/>
    </location>
</feature>
<evidence type="ECO:0000259" key="3">
    <source>
        <dbReference type="PROSITE" id="PS50158"/>
    </source>
</evidence>
<dbReference type="OrthoDB" id="417598at2759"/>
<dbReference type="SUPFAM" id="SSF57756">
    <property type="entry name" value="Retrovirus zinc finger-like domains"/>
    <property type="match status" value="1"/>
</dbReference>
<dbReference type="InterPro" id="IPR036875">
    <property type="entry name" value="Znf_CCHC_sf"/>
</dbReference>
<feature type="compositionally biased region" description="Basic residues" evidence="2">
    <location>
        <begin position="1"/>
        <end position="17"/>
    </location>
</feature>
<keyword evidence="1" id="KW-0862">Zinc</keyword>
<feature type="compositionally biased region" description="Basic residues" evidence="2">
    <location>
        <begin position="50"/>
        <end position="61"/>
    </location>
</feature>
<feature type="compositionally biased region" description="Basic residues" evidence="2">
    <location>
        <begin position="26"/>
        <end position="39"/>
    </location>
</feature>
<dbReference type="Pfam" id="PF00098">
    <property type="entry name" value="zf-CCHC"/>
    <property type="match status" value="1"/>
</dbReference>
<evidence type="ECO:0000313" key="5">
    <source>
        <dbReference type="Proteomes" id="UP000299102"/>
    </source>
</evidence>
<dbReference type="PANTHER" id="PTHR46888:SF1">
    <property type="entry name" value="RIBONUCLEASE H"/>
    <property type="match status" value="1"/>
</dbReference>
<proteinExistence type="predicted"/>
<keyword evidence="1" id="KW-0479">Metal-binding</keyword>